<gene>
    <name evidence="1" type="ORF">ACOLOM_LOCUS5646</name>
</gene>
<accession>A0ACA9MDU1</accession>
<comment type="caution">
    <text evidence="1">The sequence shown here is derived from an EMBL/GenBank/DDBJ whole genome shotgun (WGS) entry which is preliminary data.</text>
</comment>
<organism evidence="1 2">
    <name type="scientific">Acaulospora colombiana</name>
    <dbReference type="NCBI Taxonomy" id="27376"/>
    <lineage>
        <taxon>Eukaryota</taxon>
        <taxon>Fungi</taxon>
        <taxon>Fungi incertae sedis</taxon>
        <taxon>Mucoromycota</taxon>
        <taxon>Glomeromycotina</taxon>
        <taxon>Glomeromycetes</taxon>
        <taxon>Diversisporales</taxon>
        <taxon>Acaulosporaceae</taxon>
        <taxon>Acaulospora</taxon>
    </lineage>
</organism>
<evidence type="ECO:0000313" key="2">
    <source>
        <dbReference type="Proteomes" id="UP000789525"/>
    </source>
</evidence>
<protein>
    <submittedName>
        <fullName evidence="1">11505_t:CDS:1</fullName>
    </submittedName>
</protein>
<dbReference type="EMBL" id="CAJVPT010010656">
    <property type="protein sequence ID" value="CAG8572332.1"/>
    <property type="molecule type" value="Genomic_DNA"/>
</dbReference>
<keyword evidence="2" id="KW-1185">Reference proteome</keyword>
<reference evidence="1" key="1">
    <citation type="submission" date="2021-06" db="EMBL/GenBank/DDBJ databases">
        <authorList>
            <person name="Kallberg Y."/>
            <person name="Tangrot J."/>
            <person name="Rosling A."/>
        </authorList>
    </citation>
    <scope>NUCLEOTIDE SEQUENCE</scope>
    <source>
        <strain evidence="1">CL356</strain>
    </source>
</reference>
<evidence type="ECO:0000313" key="1">
    <source>
        <dbReference type="EMBL" id="CAG8572332.1"/>
    </source>
</evidence>
<proteinExistence type="predicted"/>
<name>A0ACA9MDU1_9GLOM</name>
<sequence>MCGKCISKWFKENHTYPLCRVEDPNRQNDRQLRRQMRHQKMLQRLRRRYQRLSRELKIEALVGLRELREYEYDLGVMQMMLQASQRELQDFEDALVGELERREMELKRYHIT</sequence>
<dbReference type="Proteomes" id="UP000789525">
    <property type="component" value="Unassembled WGS sequence"/>
</dbReference>